<sequence>MPFDFKKLTQGGAISRITDPAALFDALPNKAAGYGYLRAVQKTILDAWSLRRVERDLVIKTNTGGGKTIAGLLILQACIHEGVAPALYLAPDPHLAQQVLDEGARLGLSMVDDPESNKFLSGGAICVTTMHVLINGKTRFGLAGATGRQPL</sequence>
<feature type="domain" description="DEAD/DEAH-box helicase" evidence="1">
    <location>
        <begin position="40"/>
        <end position="108"/>
    </location>
</feature>
<accession>T1C8Z4</accession>
<comment type="caution">
    <text evidence="2">The sequence shown here is derived from an EMBL/GenBank/DDBJ whole genome shotgun (WGS) entry which is preliminary data.</text>
</comment>
<reference evidence="2" key="2">
    <citation type="journal article" date="2014" name="ISME J.">
        <title>Microbial stratification in low pH oxic and suboxic macroscopic growths along an acid mine drainage.</title>
        <authorList>
            <person name="Mendez-Garcia C."/>
            <person name="Mesa V."/>
            <person name="Sprenger R.R."/>
            <person name="Richter M."/>
            <person name="Diez M.S."/>
            <person name="Solano J."/>
            <person name="Bargiela R."/>
            <person name="Golyshina O.V."/>
            <person name="Manteca A."/>
            <person name="Ramos J.L."/>
            <person name="Gallego J.R."/>
            <person name="Llorente I."/>
            <person name="Martins Dos Santos V.A."/>
            <person name="Jensen O.N."/>
            <person name="Pelaez A.I."/>
            <person name="Sanchez J."/>
            <person name="Ferrer M."/>
        </authorList>
    </citation>
    <scope>NUCLEOTIDE SEQUENCE</scope>
</reference>
<dbReference type="Pfam" id="PF00270">
    <property type="entry name" value="DEAD"/>
    <property type="match status" value="1"/>
</dbReference>
<dbReference type="Gene3D" id="3.40.50.300">
    <property type="entry name" value="P-loop containing nucleotide triphosphate hydrolases"/>
    <property type="match status" value="1"/>
</dbReference>
<evidence type="ECO:0000313" key="2">
    <source>
        <dbReference type="EMBL" id="EQD78637.1"/>
    </source>
</evidence>
<dbReference type="InterPro" id="IPR011545">
    <property type="entry name" value="DEAD/DEAH_box_helicase_dom"/>
</dbReference>
<protein>
    <recommendedName>
        <fullName evidence="1">DEAD/DEAH-box helicase domain-containing protein</fullName>
    </recommendedName>
</protein>
<dbReference type="GO" id="GO:0003676">
    <property type="term" value="F:nucleic acid binding"/>
    <property type="evidence" value="ECO:0007669"/>
    <property type="project" value="InterPro"/>
</dbReference>
<organism evidence="2">
    <name type="scientific">mine drainage metagenome</name>
    <dbReference type="NCBI Taxonomy" id="410659"/>
    <lineage>
        <taxon>unclassified sequences</taxon>
        <taxon>metagenomes</taxon>
        <taxon>ecological metagenomes</taxon>
    </lineage>
</organism>
<dbReference type="InterPro" id="IPR027417">
    <property type="entry name" value="P-loop_NTPase"/>
</dbReference>
<evidence type="ECO:0000259" key="1">
    <source>
        <dbReference type="Pfam" id="PF00270"/>
    </source>
</evidence>
<dbReference type="AlphaFoldDB" id="T1C8Z4"/>
<dbReference type="SUPFAM" id="SSF52540">
    <property type="entry name" value="P-loop containing nucleoside triphosphate hydrolases"/>
    <property type="match status" value="1"/>
</dbReference>
<dbReference type="GO" id="GO:0005524">
    <property type="term" value="F:ATP binding"/>
    <property type="evidence" value="ECO:0007669"/>
    <property type="project" value="InterPro"/>
</dbReference>
<reference evidence="2" key="1">
    <citation type="submission" date="2013-08" db="EMBL/GenBank/DDBJ databases">
        <authorList>
            <person name="Mendez C."/>
            <person name="Richter M."/>
            <person name="Ferrer M."/>
            <person name="Sanchez J."/>
        </authorList>
    </citation>
    <scope>NUCLEOTIDE SEQUENCE</scope>
</reference>
<feature type="non-terminal residue" evidence="2">
    <location>
        <position position="151"/>
    </location>
</feature>
<gene>
    <name evidence="2" type="ORF">B1B_00611</name>
</gene>
<dbReference type="EMBL" id="AUZY01000467">
    <property type="protein sequence ID" value="EQD78637.1"/>
    <property type="molecule type" value="Genomic_DNA"/>
</dbReference>
<proteinExistence type="predicted"/>
<name>T1C8Z4_9ZZZZ</name>